<feature type="compositionally biased region" description="Basic residues" evidence="1">
    <location>
        <begin position="39"/>
        <end position="59"/>
    </location>
</feature>
<feature type="region of interest" description="Disordered" evidence="1">
    <location>
        <begin position="36"/>
        <end position="59"/>
    </location>
</feature>
<dbReference type="AlphaFoldDB" id="A0A6C0JXD1"/>
<sequence length="59" mass="6398">MRGGYYPAAMGSILRSGPVFVSSAIFAALRLINGSKERMKSRKTGGRGHGTRKVKRTKT</sequence>
<accession>A0A6C0JXD1</accession>
<feature type="transmembrane region" description="Helical" evidence="2">
    <location>
        <begin position="12"/>
        <end position="32"/>
    </location>
</feature>
<keyword evidence="2" id="KW-0812">Transmembrane</keyword>
<evidence type="ECO:0000313" key="3">
    <source>
        <dbReference type="EMBL" id="QHU09591.1"/>
    </source>
</evidence>
<keyword evidence="2" id="KW-1133">Transmembrane helix</keyword>
<organism evidence="3">
    <name type="scientific">viral metagenome</name>
    <dbReference type="NCBI Taxonomy" id="1070528"/>
    <lineage>
        <taxon>unclassified sequences</taxon>
        <taxon>metagenomes</taxon>
        <taxon>organismal metagenomes</taxon>
    </lineage>
</organism>
<name>A0A6C0JXD1_9ZZZZ</name>
<protein>
    <submittedName>
        <fullName evidence="3">Uncharacterized protein</fullName>
    </submittedName>
</protein>
<proteinExistence type="predicted"/>
<evidence type="ECO:0000256" key="1">
    <source>
        <dbReference type="SAM" id="MobiDB-lite"/>
    </source>
</evidence>
<evidence type="ECO:0000256" key="2">
    <source>
        <dbReference type="SAM" id="Phobius"/>
    </source>
</evidence>
<dbReference type="EMBL" id="MN740739">
    <property type="protein sequence ID" value="QHU09591.1"/>
    <property type="molecule type" value="Genomic_DNA"/>
</dbReference>
<keyword evidence="2" id="KW-0472">Membrane</keyword>
<reference evidence="3" key="1">
    <citation type="journal article" date="2020" name="Nature">
        <title>Giant virus diversity and host interactions through global metagenomics.</title>
        <authorList>
            <person name="Schulz F."/>
            <person name="Roux S."/>
            <person name="Paez-Espino D."/>
            <person name="Jungbluth S."/>
            <person name="Walsh D.A."/>
            <person name="Denef V.J."/>
            <person name="McMahon K.D."/>
            <person name="Konstantinidis K.T."/>
            <person name="Eloe-Fadrosh E.A."/>
            <person name="Kyrpides N.C."/>
            <person name="Woyke T."/>
        </authorList>
    </citation>
    <scope>NUCLEOTIDE SEQUENCE</scope>
    <source>
        <strain evidence="3">GVMAG-S-1101164-105</strain>
    </source>
</reference>